<evidence type="ECO:0000259" key="1">
    <source>
        <dbReference type="Pfam" id="PF09359"/>
    </source>
</evidence>
<dbReference type="EMBL" id="BOPF01000009">
    <property type="protein sequence ID" value="GIJ45996.1"/>
    <property type="molecule type" value="Genomic_DNA"/>
</dbReference>
<feature type="domain" description="VTC" evidence="1">
    <location>
        <begin position="25"/>
        <end position="231"/>
    </location>
</feature>
<dbReference type="Proteomes" id="UP000619260">
    <property type="component" value="Unassembled WGS sequence"/>
</dbReference>
<proteinExistence type="predicted"/>
<accession>A0A8J3YLD0</accession>
<reference evidence="2" key="1">
    <citation type="submission" date="2021-01" db="EMBL/GenBank/DDBJ databases">
        <title>Whole genome shotgun sequence of Virgisporangium aliadipatigenens NBRC 105644.</title>
        <authorList>
            <person name="Komaki H."/>
            <person name="Tamura T."/>
        </authorList>
    </citation>
    <scope>NUCLEOTIDE SEQUENCE</scope>
    <source>
        <strain evidence="2">NBRC 105644</strain>
    </source>
</reference>
<comment type="caution">
    <text evidence="2">The sequence shown here is derived from an EMBL/GenBank/DDBJ whole genome shotgun (WGS) entry which is preliminary data.</text>
</comment>
<dbReference type="InterPro" id="IPR042267">
    <property type="entry name" value="VTC_sf"/>
</dbReference>
<gene>
    <name evidence="2" type="ORF">Val02_28820</name>
</gene>
<dbReference type="RefSeq" id="WP_203899547.1">
    <property type="nucleotide sequence ID" value="NZ_BOPF01000009.1"/>
</dbReference>
<evidence type="ECO:0000313" key="2">
    <source>
        <dbReference type="EMBL" id="GIJ45996.1"/>
    </source>
</evidence>
<dbReference type="Gene3D" id="3.20.100.30">
    <property type="entry name" value="VTC, catalytic tunnel domain"/>
    <property type="match status" value="1"/>
</dbReference>
<dbReference type="GO" id="GO:0006799">
    <property type="term" value="P:polyphosphate biosynthetic process"/>
    <property type="evidence" value="ECO:0007669"/>
    <property type="project" value="UniProtKB-ARBA"/>
</dbReference>
<name>A0A8J3YLD0_9ACTN</name>
<dbReference type="AlphaFoldDB" id="A0A8J3YLD0"/>
<protein>
    <submittedName>
        <fullName evidence="2">VTC domain-containing protein</fullName>
    </submittedName>
</protein>
<dbReference type="InterPro" id="IPR033469">
    <property type="entry name" value="CYTH-like_dom_sf"/>
</dbReference>
<dbReference type="Pfam" id="PF09359">
    <property type="entry name" value="VTC"/>
    <property type="match status" value="1"/>
</dbReference>
<keyword evidence="3" id="KW-1185">Reference proteome</keyword>
<organism evidence="2 3">
    <name type="scientific">Virgisporangium aliadipatigenens</name>
    <dbReference type="NCBI Taxonomy" id="741659"/>
    <lineage>
        <taxon>Bacteria</taxon>
        <taxon>Bacillati</taxon>
        <taxon>Actinomycetota</taxon>
        <taxon>Actinomycetes</taxon>
        <taxon>Micromonosporales</taxon>
        <taxon>Micromonosporaceae</taxon>
        <taxon>Virgisporangium</taxon>
    </lineage>
</organism>
<dbReference type="CDD" id="cd07750">
    <property type="entry name" value="PolyPPase_VTC_like"/>
    <property type="match status" value="1"/>
</dbReference>
<dbReference type="SUPFAM" id="SSF55154">
    <property type="entry name" value="CYTH-like phosphatases"/>
    <property type="match status" value="1"/>
</dbReference>
<dbReference type="InterPro" id="IPR018966">
    <property type="entry name" value="VTC_domain"/>
</dbReference>
<sequence length="255" mass="28765">MTAAATTLPAIELAELVERAALQCRFDRKYVLPVEAADRLVEALSDRAFVLDIGGVREFGYESVYFDTEALYCYRLAARRRRRRFKIRTRLYVDSAECWLEVKTRGGRGDTLKNRLPYDVAHRGTIHPGREFVAGVLSGERIAVGHHDFAPVLVTRYRRTTLFLPETSSRVTVDVDLTWESTGGRVLRLPHLAIVETKTGSTASAADRLLWTHGHRPARVSKFATGLAALHPGLPATPWWRTLRRHFPRTEGVST</sequence>
<evidence type="ECO:0000313" key="3">
    <source>
        <dbReference type="Proteomes" id="UP000619260"/>
    </source>
</evidence>